<accession>A0ACB9JWA0</accession>
<comment type="caution">
    <text evidence="1">The sequence shown here is derived from an EMBL/GenBank/DDBJ whole genome shotgun (WGS) entry which is preliminary data.</text>
</comment>
<dbReference type="Proteomes" id="UP001056120">
    <property type="component" value="Linkage Group LG02"/>
</dbReference>
<protein>
    <submittedName>
        <fullName evidence="1">Uncharacterized protein</fullName>
    </submittedName>
</protein>
<reference evidence="2" key="1">
    <citation type="journal article" date="2022" name="Mol. Ecol. Resour.">
        <title>The genomes of chicory, endive, great burdock and yacon provide insights into Asteraceae palaeo-polyploidization history and plant inulin production.</title>
        <authorList>
            <person name="Fan W."/>
            <person name="Wang S."/>
            <person name="Wang H."/>
            <person name="Wang A."/>
            <person name="Jiang F."/>
            <person name="Liu H."/>
            <person name="Zhao H."/>
            <person name="Xu D."/>
            <person name="Zhang Y."/>
        </authorList>
    </citation>
    <scope>NUCLEOTIDE SEQUENCE [LARGE SCALE GENOMIC DNA]</scope>
    <source>
        <strain evidence="2">cv. Yunnan</strain>
    </source>
</reference>
<organism evidence="1 2">
    <name type="scientific">Smallanthus sonchifolius</name>
    <dbReference type="NCBI Taxonomy" id="185202"/>
    <lineage>
        <taxon>Eukaryota</taxon>
        <taxon>Viridiplantae</taxon>
        <taxon>Streptophyta</taxon>
        <taxon>Embryophyta</taxon>
        <taxon>Tracheophyta</taxon>
        <taxon>Spermatophyta</taxon>
        <taxon>Magnoliopsida</taxon>
        <taxon>eudicotyledons</taxon>
        <taxon>Gunneridae</taxon>
        <taxon>Pentapetalae</taxon>
        <taxon>asterids</taxon>
        <taxon>campanulids</taxon>
        <taxon>Asterales</taxon>
        <taxon>Asteraceae</taxon>
        <taxon>Asteroideae</taxon>
        <taxon>Heliantheae alliance</taxon>
        <taxon>Millerieae</taxon>
        <taxon>Smallanthus</taxon>
    </lineage>
</organism>
<dbReference type="EMBL" id="CM042019">
    <property type="protein sequence ID" value="KAI3824245.1"/>
    <property type="molecule type" value="Genomic_DNA"/>
</dbReference>
<proteinExistence type="predicted"/>
<keyword evidence="2" id="KW-1185">Reference proteome</keyword>
<sequence>MEGSSSTSHFRSISLPSRLTNPSFTTIETKINELKAWGDLVSSSQTIQSGLVALAELYVCVDELVRSTHTQQALSRHQSGTLVEDALEGSVVLLDSCSILKELIMQMKENVQILQSALRRKGGDLGVAYQIDTYLCFRKKAKKSILKSLGTLRHIEKKKSFIAFLDVDHHVSKVSKVLGDVNVLTISLFKTLLVFVSPKSKPTNGVQLLSKLLSKSSSTHEKKKMIVDEVETVDMVTMSLYKSARNKEMKDADVQITLKKLQILDVSIDGFEAELNCLFRRLIHYRSSLLNMVVC</sequence>
<name>A0ACB9JWA0_9ASTR</name>
<evidence type="ECO:0000313" key="2">
    <source>
        <dbReference type="Proteomes" id="UP001056120"/>
    </source>
</evidence>
<reference evidence="1 2" key="2">
    <citation type="journal article" date="2022" name="Mol. Ecol. Resour.">
        <title>The genomes of chicory, endive, great burdock and yacon provide insights into Asteraceae paleo-polyploidization history and plant inulin production.</title>
        <authorList>
            <person name="Fan W."/>
            <person name="Wang S."/>
            <person name="Wang H."/>
            <person name="Wang A."/>
            <person name="Jiang F."/>
            <person name="Liu H."/>
            <person name="Zhao H."/>
            <person name="Xu D."/>
            <person name="Zhang Y."/>
        </authorList>
    </citation>
    <scope>NUCLEOTIDE SEQUENCE [LARGE SCALE GENOMIC DNA]</scope>
    <source>
        <strain evidence="2">cv. Yunnan</strain>
        <tissue evidence="1">Leaves</tissue>
    </source>
</reference>
<evidence type="ECO:0000313" key="1">
    <source>
        <dbReference type="EMBL" id="KAI3824245.1"/>
    </source>
</evidence>
<gene>
    <name evidence="1" type="ORF">L1987_05695</name>
</gene>